<protein>
    <submittedName>
        <fullName evidence="5">Unannotated protein</fullName>
    </submittedName>
</protein>
<evidence type="ECO:0000256" key="1">
    <source>
        <dbReference type="ARBA" id="ARBA00010617"/>
    </source>
</evidence>
<evidence type="ECO:0000313" key="5">
    <source>
        <dbReference type="EMBL" id="CAB4743643.1"/>
    </source>
</evidence>
<organism evidence="5">
    <name type="scientific">freshwater metagenome</name>
    <dbReference type="NCBI Taxonomy" id="449393"/>
    <lineage>
        <taxon>unclassified sequences</taxon>
        <taxon>metagenomes</taxon>
        <taxon>ecological metagenomes</taxon>
    </lineage>
</organism>
<dbReference type="CDD" id="cd00207">
    <property type="entry name" value="fer2"/>
    <property type="match status" value="1"/>
</dbReference>
<dbReference type="Pfam" id="PF00111">
    <property type="entry name" value="Fer2"/>
    <property type="match status" value="1"/>
</dbReference>
<feature type="region of interest" description="Disordered" evidence="2">
    <location>
        <begin position="488"/>
        <end position="529"/>
    </location>
</feature>
<dbReference type="SUPFAM" id="SSF48264">
    <property type="entry name" value="Cytochrome P450"/>
    <property type="match status" value="1"/>
</dbReference>
<evidence type="ECO:0000259" key="4">
    <source>
        <dbReference type="PROSITE" id="PS51384"/>
    </source>
</evidence>
<dbReference type="SUPFAM" id="SSF52343">
    <property type="entry name" value="Ferredoxin reductase-like, C-terminal NADP-linked domain"/>
    <property type="match status" value="1"/>
</dbReference>
<dbReference type="Pfam" id="PF00067">
    <property type="entry name" value="p450"/>
    <property type="match status" value="1"/>
</dbReference>
<sequence length="841" mass="93552">MRILDSVVGSVRPAVQQAVQQAQKSVPMQRQVQALHLYQRGKRLVVGDDQPRFTEAPVPDVDDLDLTEIDTSNPFLWRQGKWESYFRRLRDEAPVHFRADSPFGPFWSVTRYDDIVTVDKDFETFSAEPQIVLGAPPEGLDLEMFIALDPPRHDDRRAAVQDVVAPKNLEEMEALIRERVGEVLDSLPVGEPFDWVDRVSIELTSRMLATLLDFPYDQRRKLAEWTDMMAGSAGATGGEPDVDQIYRSAAEVARAFSQLWHDKAARLAAGEEPGYDLITLMQLSEDSKDIIDRPMEFLGDLTLLVVGGNDTTRNSMSGGVLALNQFPDQFDRLRAEPSLVPKMIHEVLRWQTPLAYMRRVAAKDTVLNGQFIRKGDKVVMWYAAANRDERRFEDPDRFVIDRRNARHHLAFGIGTHRCMGSRLAELQLRILWEELLARFDDIEVMAEPERVQSNFVRGYSSMMVRVTPKGAERPEPGPYRRMWLDRRAAEDSPAAETTPLAEQASAGEPSSRPGERPAQPTPRTPRPGTELHTVTLAHRRTPAEGVVELTLASPDGSPLPAWQPGAHVDLLLEDGLTRQYSLCGDPATPSEWKVAVLLERDGRGGSAFVHETLAEGTTLQVRGPRNHFALEEAPRYQFIAGGIGITPILAMVRAAKASGADWQLLYGGRSRASMAYLDELEGDDRVTIWPQDEHGLLDLDAVLGTPREDTHVYVCGPGPLLDAVESRCATWPEGALHLERFEAAAVEAPEDALATFEVECVQSGVTLTVTEDRTVFDVLEEAGVDVLGSCLEGICGTCEADVVEGVPDHRDSVLNSEERACGRTMMTCVSRSMTPRLVLDL</sequence>
<feature type="domain" description="2Fe-2S ferredoxin-type" evidence="3">
    <location>
        <begin position="752"/>
        <end position="841"/>
    </location>
</feature>
<dbReference type="PANTHER" id="PTHR46696:SF1">
    <property type="entry name" value="CYTOCHROME P450 YJIB-RELATED"/>
    <property type="match status" value="1"/>
</dbReference>
<dbReference type="GO" id="GO:0005506">
    <property type="term" value="F:iron ion binding"/>
    <property type="evidence" value="ECO:0007669"/>
    <property type="project" value="InterPro"/>
</dbReference>
<accession>A0A6J6T9T5</accession>
<dbReference type="Gene3D" id="2.40.30.10">
    <property type="entry name" value="Translation factors"/>
    <property type="match status" value="1"/>
</dbReference>
<dbReference type="InterPro" id="IPR017938">
    <property type="entry name" value="Riboflavin_synthase-like_b-brl"/>
</dbReference>
<evidence type="ECO:0000256" key="2">
    <source>
        <dbReference type="SAM" id="MobiDB-lite"/>
    </source>
</evidence>
<dbReference type="Pfam" id="PF00175">
    <property type="entry name" value="NAD_binding_1"/>
    <property type="match status" value="1"/>
</dbReference>
<comment type="similarity">
    <text evidence="1">Belongs to the cytochrome P450 family.</text>
</comment>
<dbReference type="EMBL" id="CAEZYQ010000010">
    <property type="protein sequence ID" value="CAB4743643.1"/>
    <property type="molecule type" value="Genomic_DNA"/>
</dbReference>
<dbReference type="InterPro" id="IPR012675">
    <property type="entry name" value="Beta-grasp_dom_sf"/>
</dbReference>
<dbReference type="SUPFAM" id="SSF54292">
    <property type="entry name" value="2Fe-2S ferredoxin-like"/>
    <property type="match status" value="1"/>
</dbReference>
<dbReference type="PROSITE" id="PS00197">
    <property type="entry name" value="2FE2S_FER_1"/>
    <property type="match status" value="1"/>
</dbReference>
<dbReference type="InterPro" id="IPR017972">
    <property type="entry name" value="Cyt_P450_CS"/>
</dbReference>
<reference evidence="5" key="1">
    <citation type="submission" date="2020-05" db="EMBL/GenBank/DDBJ databases">
        <authorList>
            <person name="Chiriac C."/>
            <person name="Salcher M."/>
            <person name="Ghai R."/>
            <person name="Kavagutti S V."/>
        </authorList>
    </citation>
    <scope>NUCLEOTIDE SEQUENCE</scope>
</reference>
<dbReference type="InterPro" id="IPR001041">
    <property type="entry name" value="2Fe-2S_ferredoxin-type"/>
</dbReference>
<dbReference type="GO" id="GO:0016705">
    <property type="term" value="F:oxidoreductase activity, acting on paired donors, with incorporation or reduction of molecular oxygen"/>
    <property type="evidence" value="ECO:0007669"/>
    <property type="project" value="InterPro"/>
</dbReference>
<dbReference type="PROSITE" id="PS51085">
    <property type="entry name" value="2FE2S_FER_2"/>
    <property type="match status" value="1"/>
</dbReference>
<feature type="domain" description="FAD-binding FR-type" evidence="4">
    <location>
        <begin position="523"/>
        <end position="631"/>
    </location>
</feature>
<proteinExistence type="inferred from homology"/>
<dbReference type="InterPro" id="IPR036396">
    <property type="entry name" value="Cyt_P450_sf"/>
</dbReference>
<name>A0A6J6T9T5_9ZZZZ</name>
<dbReference type="AlphaFoldDB" id="A0A6J6T9T5"/>
<dbReference type="Gene3D" id="1.10.630.10">
    <property type="entry name" value="Cytochrome P450"/>
    <property type="match status" value="1"/>
</dbReference>
<dbReference type="GO" id="GO:0020037">
    <property type="term" value="F:heme binding"/>
    <property type="evidence" value="ECO:0007669"/>
    <property type="project" value="InterPro"/>
</dbReference>
<dbReference type="InterPro" id="IPR039261">
    <property type="entry name" value="FNR_nucleotide-bd"/>
</dbReference>
<dbReference type="PANTHER" id="PTHR46696">
    <property type="entry name" value="P450, PUTATIVE (EUROFUNG)-RELATED"/>
    <property type="match status" value="1"/>
</dbReference>
<dbReference type="Gene3D" id="3.40.50.80">
    <property type="entry name" value="Nucleotide-binding domain of ferredoxin-NADP reductase (FNR) module"/>
    <property type="match status" value="1"/>
</dbReference>
<dbReference type="PROSITE" id="PS00086">
    <property type="entry name" value="CYTOCHROME_P450"/>
    <property type="match status" value="1"/>
</dbReference>
<dbReference type="SUPFAM" id="SSF63380">
    <property type="entry name" value="Riboflavin synthase domain-like"/>
    <property type="match status" value="1"/>
</dbReference>
<dbReference type="GO" id="GO:0004497">
    <property type="term" value="F:monooxygenase activity"/>
    <property type="evidence" value="ECO:0007669"/>
    <property type="project" value="InterPro"/>
</dbReference>
<dbReference type="CDD" id="cd06185">
    <property type="entry name" value="PDR_like"/>
    <property type="match status" value="1"/>
</dbReference>
<dbReference type="InterPro" id="IPR001433">
    <property type="entry name" value="OxRdtase_FAD/NAD-bd"/>
</dbReference>
<gene>
    <name evidence="5" type="ORF">UFOPK2761_01505</name>
</gene>
<dbReference type="InterPro" id="IPR006058">
    <property type="entry name" value="2Fe2S_fd_BS"/>
</dbReference>
<dbReference type="InterPro" id="IPR017927">
    <property type="entry name" value="FAD-bd_FR_type"/>
</dbReference>
<dbReference type="CDD" id="cd11033">
    <property type="entry name" value="CYP142-like"/>
    <property type="match status" value="1"/>
</dbReference>
<dbReference type="Gene3D" id="3.10.20.30">
    <property type="match status" value="1"/>
</dbReference>
<dbReference type="PRINTS" id="PR00359">
    <property type="entry name" value="BP450"/>
</dbReference>
<dbReference type="InterPro" id="IPR001128">
    <property type="entry name" value="Cyt_P450"/>
</dbReference>
<dbReference type="PROSITE" id="PS51384">
    <property type="entry name" value="FAD_FR"/>
    <property type="match status" value="1"/>
</dbReference>
<dbReference type="InterPro" id="IPR002397">
    <property type="entry name" value="Cyt_P450_B"/>
</dbReference>
<dbReference type="InterPro" id="IPR036010">
    <property type="entry name" value="2Fe-2S_ferredoxin-like_sf"/>
</dbReference>
<evidence type="ECO:0000259" key="3">
    <source>
        <dbReference type="PROSITE" id="PS51085"/>
    </source>
</evidence>
<dbReference type="GO" id="GO:0051537">
    <property type="term" value="F:2 iron, 2 sulfur cluster binding"/>
    <property type="evidence" value="ECO:0007669"/>
    <property type="project" value="InterPro"/>
</dbReference>